<protein>
    <recommendedName>
        <fullName evidence="6">Protein HflK</fullName>
    </recommendedName>
</protein>
<comment type="subcellular location">
    <subcellularLocation>
        <location evidence="1">Membrane</location>
        <topology evidence="1">Single-pass membrane protein</topology>
    </subcellularLocation>
</comment>
<dbReference type="PANTHER" id="PTHR43327">
    <property type="entry name" value="STOMATIN-LIKE PROTEIN 2, MITOCHONDRIAL"/>
    <property type="match status" value="1"/>
</dbReference>
<comment type="similarity">
    <text evidence="2 6">Belongs to the band 7/mec-2 family. HflK subfamily.</text>
</comment>
<reference evidence="9 10" key="2">
    <citation type="submission" date="2019-01" db="EMBL/GenBank/DDBJ databases">
        <title>Motilimonas pumilus sp. nov., isolated from the gut of sea cucumber (Apostichopus japonicus).</title>
        <authorList>
            <person name="Wang F.-Q."/>
            <person name="Ren L.-H."/>
            <person name="Lin Y.-W."/>
            <person name="Sun G.-H."/>
            <person name="Du Z.-J."/>
            <person name="Zhao J.-X."/>
            <person name="Liu X.-J."/>
            <person name="Liu L.-J."/>
        </authorList>
    </citation>
    <scope>NUCLEOTIDE SEQUENCE [LARGE SCALE GENOMIC DNA]</scope>
    <source>
        <strain evidence="9 10">PLHSC7-2</strain>
    </source>
</reference>
<organism evidence="9 10">
    <name type="scientific">Motilimonas pumila</name>
    <dbReference type="NCBI Taxonomy" id="2303987"/>
    <lineage>
        <taxon>Bacteria</taxon>
        <taxon>Pseudomonadati</taxon>
        <taxon>Pseudomonadota</taxon>
        <taxon>Gammaproteobacteria</taxon>
        <taxon>Alteromonadales</taxon>
        <taxon>Alteromonadales genera incertae sedis</taxon>
        <taxon>Motilimonas</taxon>
    </lineage>
</organism>
<dbReference type="NCBIfam" id="TIGR01933">
    <property type="entry name" value="hflK"/>
    <property type="match status" value="1"/>
</dbReference>
<gene>
    <name evidence="9" type="primary">hflK</name>
    <name evidence="9" type="ORF">D1Z90_18270</name>
</gene>
<sequence>MAWNEPGNGGNKDRDPWQNNNKDQGPPDLDDMFKKLSGKFGGMFGGKGGGNDVSTFGISIVVIIGLLIWGVSGFYTIKEAERGVVLRFGGYHETVLPGLHWNPKFIDEVIPVDVNSIRSLRGKGSMLTADENVVLVEMDVQYKVANPQQYLFSVTNADDSLSQALDSALRYVVGHTRMDSVLTTGRDAVRRDTWNKLEEITTPYNMGLEVIDVNFLPARPPVEVKDAFDDAIAAQEDEERFIREAEAYEREKEPTARGQVKRIEQEAIAYKEQVTLQAQGEVARFEALLPQYRAAPEVTRERLYIETMQEVLGSTSKVLMDGNGSNSMMYLPLDKLVEGAKSSAKGASNASSNSSPLSRDVGSTYNTDITINDQPVRSTRLRSGRE</sequence>
<evidence type="ECO:0000256" key="6">
    <source>
        <dbReference type="RuleBase" id="RU364113"/>
    </source>
</evidence>
<evidence type="ECO:0000313" key="9">
    <source>
        <dbReference type="EMBL" id="RJG39461.1"/>
    </source>
</evidence>
<feature type="region of interest" description="Disordered" evidence="7">
    <location>
        <begin position="1"/>
        <end position="28"/>
    </location>
</feature>
<dbReference type="SUPFAM" id="SSF117892">
    <property type="entry name" value="Band 7/SPFH domain"/>
    <property type="match status" value="1"/>
</dbReference>
<dbReference type="GO" id="GO:0016020">
    <property type="term" value="C:membrane"/>
    <property type="evidence" value="ECO:0007669"/>
    <property type="project" value="UniProtKB-SubCell"/>
</dbReference>
<evidence type="ECO:0000256" key="7">
    <source>
        <dbReference type="SAM" id="MobiDB-lite"/>
    </source>
</evidence>
<evidence type="ECO:0000259" key="8">
    <source>
        <dbReference type="SMART" id="SM00244"/>
    </source>
</evidence>
<evidence type="ECO:0000256" key="1">
    <source>
        <dbReference type="ARBA" id="ARBA00004167"/>
    </source>
</evidence>
<feature type="domain" description="Band 7" evidence="8">
    <location>
        <begin position="72"/>
        <end position="232"/>
    </location>
</feature>
<dbReference type="InterPro" id="IPR050710">
    <property type="entry name" value="Band7/mec-2_domain"/>
</dbReference>
<comment type="function">
    <text evidence="6">HflC and HflK could encode or regulate a protease.</text>
</comment>
<dbReference type="InterPro" id="IPR001107">
    <property type="entry name" value="Band_7"/>
</dbReference>
<dbReference type="AlphaFoldDB" id="A0A418YAB6"/>
<feature type="transmembrane region" description="Helical" evidence="6">
    <location>
        <begin position="56"/>
        <end position="77"/>
    </location>
</feature>
<evidence type="ECO:0000256" key="5">
    <source>
        <dbReference type="ARBA" id="ARBA00023136"/>
    </source>
</evidence>
<dbReference type="Pfam" id="PF12221">
    <property type="entry name" value="HflK_N"/>
    <property type="match status" value="1"/>
</dbReference>
<comment type="subunit">
    <text evidence="6">HflC and HflK may interact to form a multimeric complex.</text>
</comment>
<keyword evidence="4 6" id="KW-1133">Transmembrane helix</keyword>
<dbReference type="Pfam" id="PF01145">
    <property type="entry name" value="Band_7"/>
    <property type="match status" value="1"/>
</dbReference>
<dbReference type="GO" id="GO:0008233">
    <property type="term" value="F:peptidase activity"/>
    <property type="evidence" value="ECO:0007669"/>
    <property type="project" value="UniProtKB-KW"/>
</dbReference>
<accession>A0A418YAB6</accession>
<keyword evidence="10" id="KW-1185">Reference proteome</keyword>
<keyword evidence="3 6" id="KW-0812">Transmembrane</keyword>
<proteinExistence type="inferred from homology"/>
<keyword evidence="9" id="KW-0645">Protease</keyword>
<keyword evidence="9" id="KW-0378">Hydrolase</keyword>
<reference evidence="9 10" key="1">
    <citation type="submission" date="2018-09" db="EMBL/GenBank/DDBJ databases">
        <authorList>
            <person name="Wang F."/>
        </authorList>
    </citation>
    <scope>NUCLEOTIDE SEQUENCE [LARGE SCALE GENOMIC DNA]</scope>
    <source>
        <strain evidence="9 10">PLHSC7-2</strain>
    </source>
</reference>
<dbReference type="SMART" id="SM00244">
    <property type="entry name" value="PHB"/>
    <property type="match status" value="1"/>
</dbReference>
<evidence type="ECO:0000256" key="3">
    <source>
        <dbReference type="ARBA" id="ARBA00022692"/>
    </source>
</evidence>
<name>A0A418YAB6_9GAMM</name>
<dbReference type="CDD" id="cd03404">
    <property type="entry name" value="SPFH_HflK"/>
    <property type="match status" value="1"/>
</dbReference>
<feature type="compositionally biased region" description="Polar residues" evidence="7">
    <location>
        <begin position="361"/>
        <end position="377"/>
    </location>
</feature>
<dbReference type="InterPro" id="IPR010201">
    <property type="entry name" value="HflK"/>
</dbReference>
<evidence type="ECO:0000256" key="2">
    <source>
        <dbReference type="ARBA" id="ARBA00006971"/>
    </source>
</evidence>
<feature type="region of interest" description="Disordered" evidence="7">
    <location>
        <begin position="344"/>
        <end position="386"/>
    </location>
</feature>
<feature type="compositionally biased region" description="Low complexity" evidence="7">
    <location>
        <begin position="344"/>
        <end position="355"/>
    </location>
</feature>
<dbReference type="PANTHER" id="PTHR43327:SF2">
    <property type="entry name" value="MODULATOR OF FTSH PROTEASE HFLK"/>
    <property type="match status" value="1"/>
</dbReference>
<dbReference type="RefSeq" id="WP_119912239.1">
    <property type="nucleotide sequence ID" value="NZ_QZCH01000035.1"/>
</dbReference>
<evidence type="ECO:0000256" key="4">
    <source>
        <dbReference type="ARBA" id="ARBA00022989"/>
    </source>
</evidence>
<dbReference type="InterPro" id="IPR036013">
    <property type="entry name" value="Band_7/SPFH_dom_sf"/>
</dbReference>
<keyword evidence="5 6" id="KW-0472">Membrane</keyword>
<dbReference type="Gene3D" id="3.30.479.30">
    <property type="entry name" value="Band 7 domain"/>
    <property type="match status" value="1"/>
</dbReference>
<dbReference type="GO" id="GO:0006508">
    <property type="term" value="P:proteolysis"/>
    <property type="evidence" value="ECO:0007669"/>
    <property type="project" value="UniProtKB-KW"/>
</dbReference>
<comment type="caution">
    <text evidence="9">The sequence shown here is derived from an EMBL/GenBank/DDBJ whole genome shotgun (WGS) entry which is preliminary data.</text>
</comment>
<dbReference type="InterPro" id="IPR020980">
    <property type="entry name" value="Membrane_HflK_N"/>
</dbReference>
<dbReference type="OrthoDB" id="9779595at2"/>
<dbReference type="EMBL" id="QZCH01000035">
    <property type="protein sequence ID" value="RJG39461.1"/>
    <property type="molecule type" value="Genomic_DNA"/>
</dbReference>
<evidence type="ECO:0000313" key="10">
    <source>
        <dbReference type="Proteomes" id="UP000283255"/>
    </source>
</evidence>
<dbReference type="Proteomes" id="UP000283255">
    <property type="component" value="Unassembled WGS sequence"/>
</dbReference>